<feature type="domain" description="Aldehyde oxidase/xanthine dehydrogenase a/b hammerhead" evidence="4">
    <location>
        <begin position="18"/>
        <end position="134"/>
    </location>
</feature>
<dbReference type="GO" id="GO:0016491">
    <property type="term" value="F:oxidoreductase activity"/>
    <property type="evidence" value="ECO:0007669"/>
    <property type="project" value="UniProtKB-KW"/>
</dbReference>
<evidence type="ECO:0000259" key="4">
    <source>
        <dbReference type="SMART" id="SM01008"/>
    </source>
</evidence>
<dbReference type="SMART" id="SM01008">
    <property type="entry name" value="Ald_Xan_dh_C"/>
    <property type="match status" value="1"/>
</dbReference>
<dbReference type="Gene3D" id="3.90.1170.50">
    <property type="entry name" value="Aldehyde oxidase/xanthine dehydrogenase, a/b hammerhead"/>
    <property type="match status" value="1"/>
</dbReference>
<dbReference type="PANTHER" id="PTHR11908">
    <property type="entry name" value="XANTHINE DEHYDROGENASE"/>
    <property type="match status" value="1"/>
</dbReference>
<feature type="region of interest" description="Disordered" evidence="3">
    <location>
        <begin position="442"/>
        <end position="466"/>
    </location>
</feature>
<dbReference type="AlphaFoldDB" id="A0A6P2C6X2"/>
<dbReference type="InterPro" id="IPR016208">
    <property type="entry name" value="Ald_Oxase/xanthine_DH-like"/>
</dbReference>
<dbReference type="Pfam" id="PF20256">
    <property type="entry name" value="MoCoBD_2"/>
    <property type="match status" value="1"/>
</dbReference>
<reference evidence="5 6" key="1">
    <citation type="submission" date="2018-11" db="EMBL/GenBank/DDBJ databases">
        <title>Trebonia kvetii gen.nov., sp.nov., a novel acidophilic actinobacterium, and proposal of the new actinobacterial family Treboniaceae fam. nov.</title>
        <authorList>
            <person name="Rapoport D."/>
            <person name="Sagova-Mareckova M."/>
            <person name="Sedlacek I."/>
            <person name="Provaznik J."/>
            <person name="Kralova S."/>
            <person name="Pavlinic D."/>
            <person name="Benes V."/>
            <person name="Kopecky J."/>
        </authorList>
    </citation>
    <scope>NUCLEOTIDE SEQUENCE [LARGE SCALE GENOMIC DNA]</scope>
    <source>
        <strain evidence="5 6">15Tr583</strain>
    </source>
</reference>
<dbReference type="InterPro" id="IPR008274">
    <property type="entry name" value="AldOxase/xan_DH_MoCoBD1"/>
</dbReference>
<evidence type="ECO:0000256" key="2">
    <source>
        <dbReference type="ARBA" id="ARBA00023002"/>
    </source>
</evidence>
<proteinExistence type="predicted"/>
<dbReference type="InterPro" id="IPR046867">
    <property type="entry name" value="AldOxase/xan_DH_MoCoBD2"/>
</dbReference>
<dbReference type="EMBL" id="RPFW01000001">
    <property type="protein sequence ID" value="TVZ06116.1"/>
    <property type="molecule type" value="Genomic_DNA"/>
</dbReference>
<dbReference type="Pfam" id="PF02738">
    <property type="entry name" value="MoCoBD_1"/>
    <property type="match status" value="1"/>
</dbReference>
<evidence type="ECO:0000256" key="1">
    <source>
        <dbReference type="ARBA" id="ARBA00022505"/>
    </source>
</evidence>
<evidence type="ECO:0000313" key="5">
    <source>
        <dbReference type="EMBL" id="TVZ06116.1"/>
    </source>
</evidence>
<dbReference type="Gene3D" id="3.30.365.10">
    <property type="entry name" value="Aldehyde oxidase/xanthine dehydrogenase, molybdopterin binding domain"/>
    <property type="match status" value="4"/>
</dbReference>
<dbReference type="PANTHER" id="PTHR11908:SF132">
    <property type="entry name" value="ALDEHYDE OXIDASE 1-RELATED"/>
    <property type="match status" value="1"/>
</dbReference>
<dbReference type="Pfam" id="PF01315">
    <property type="entry name" value="Ald_Xan_dh_C"/>
    <property type="match status" value="1"/>
</dbReference>
<gene>
    <name evidence="5" type="ORF">EAS64_01305</name>
</gene>
<sequence>MTLIGRPLTRREDPPLLTGRGQYVDDVTPPGTLHAFFVRSPLAHAAITAIDVTEARAAAGVAAVYTAADLAALGVGPLPGGENLPPGSLNPEHHVLASGKALWAGEPVVLVVADTPERAADAAELVAVDYEDLPAVTVALDAAANGAPLLHEGATSNIAFRKRLTAGDADAAFQGAAFRVRQRMTSQRIAPVALEPRGVLAYPADDGRLTVRLPTQRPHGSRDWLAKILGMQATEIRVLAGDVGGAFGAKGPIYPDQVAVIAAARALHRPVKWIEERSESFTATTHGRDQVADLELAADAAGNIVAMRGTVHASFGAYFTPNAPGSLLGRLGPMLPQGYRIEHFDVELIGVFANTTPIGPYRGAGRPEGAYFTERLVDMLARETGLDPAEIRRRNFIPASAFPYTTCTGLTYESGDYHAGLDLLMQKLESTASCAPDTLAPFASGAQPGGTGGRSPRGQARPTPPGTLVGRGIATFVEPGGIVPRVPGPDGTIGDQATVTVAADGKVTVAVGTSGHGQGHETAFAQLAADLLGVDYDDVTVVFGDTDTAPFGYGTFGSRSLAAGGTAIHNACQAVLDAARRVDAPMPVADAAARLGGITASGSSGAPQETYASGAYGCEVAVDPETGQVTLLRVIAVDDCGVQVNPLLVEGQVHGAVAQGVGQALTEQVLYDETGQPMSASLMDYAVPFAETLPNIESYSVVTPSTVNPLGVKGMGESGTIGVTPALVNAVMDALSPYGIRHLDMPLTAEKVWHAINETAGRSE</sequence>
<organism evidence="5 6">
    <name type="scientific">Trebonia kvetii</name>
    <dbReference type="NCBI Taxonomy" id="2480626"/>
    <lineage>
        <taxon>Bacteria</taxon>
        <taxon>Bacillati</taxon>
        <taxon>Actinomycetota</taxon>
        <taxon>Actinomycetes</taxon>
        <taxon>Streptosporangiales</taxon>
        <taxon>Treboniaceae</taxon>
        <taxon>Trebonia</taxon>
    </lineage>
</organism>
<dbReference type="SUPFAM" id="SSF54665">
    <property type="entry name" value="CO dehydrogenase molybdoprotein N-domain-like"/>
    <property type="match status" value="1"/>
</dbReference>
<dbReference type="GO" id="GO:0005506">
    <property type="term" value="F:iron ion binding"/>
    <property type="evidence" value="ECO:0007669"/>
    <property type="project" value="InterPro"/>
</dbReference>
<accession>A0A6P2C6X2</accession>
<dbReference type="InterPro" id="IPR036856">
    <property type="entry name" value="Ald_Oxase/Xan_DH_a/b_sf"/>
</dbReference>
<evidence type="ECO:0000256" key="3">
    <source>
        <dbReference type="SAM" id="MobiDB-lite"/>
    </source>
</evidence>
<evidence type="ECO:0000313" key="6">
    <source>
        <dbReference type="Proteomes" id="UP000460272"/>
    </source>
</evidence>
<dbReference type="SUPFAM" id="SSF56003">
    <property type="entry name" value="Molybdenum cofactor-binding domain"/>
    <property type="match status" value="1"/>
</dbReference>
<keyword evidence="1" id="KW-0500">Molybdenum</keyword>
<comment type="caution">
    <text evidence="5">The sequence shown here is derived from an EMBL/GenBank/DDBJ whole genome shotgun (WGS) entry which is preliminary data.</text>
</comment>
<name>A0A6P2C6X2_9ACTN</name>
<protein>
    <submittedName>
        <fullName evidence="5">Xanthine dehydrogenase family protein molybdopterin-binding subunit</fullName>
    </submittedName>
</protein>
<dbReference type="RefSeq" id="WP_145850870.1">
    <property type="nucleotide sequence ID" value="NZ_RPFW01000001.1"/>
</dbReference>
<dbReference type="OrthoDB" id="9758509at2"/>
<keyword evidence="2" id="KW-0560">Oxidoreductase</keyword>
<dbReference type="InterPro" id="IPR037165">
    <property type="entry name" value="AldOxase/xan_DH_Mopterin-bd_sf"/>
</dbReference>
<feature type="region of interest" description="Disordered" evidence="3">
    <location>
        <begin position="1"/>
        <end position="20"/>
    </location>
</feature>
<dbReference type="InterPro" id="IPR000674">
    <property type="entry name" value="Ald_Oxase/Xan_DH_a/b"/>
</dbReference>
<keyword evidence="6" id="KW-1185">Reference proteome</keyword>
<dbReference type="Proteomes" id="UP000460272">
    <property type="component" value="Unassembled WGS sequence"/>
</dbReference>